<keyword evidence="2" id="KW-1185">Reference proteome</keyword>
<dbReference type="Proteomes" id="UP001497535">
    <property type="component" value="Unassembled WGS sequence"/>
</dbReference>
<accession>A0ACB1AVL5</accession>
<name>A0ACB1AVL5_MELEN</name>
<comment type="caution">
    <text evidence="1">The sequence shown here is derived from an EMBL/GenBank/DDBJ whole genome shotgun (WGS) entry which is preliminary data.</text>
</comment>
<sequence>MRQNEWGNTILDQKTQGNLRHDYLILKNSEAERPTMERKTEPCGSKSAIKTRNGSRTGEIVKPSRNRDAKTVGHIQS</sequence>
<evidence type="ECO:0000313" key="1">
    <source>
        <dbReference type="EMBL" id="CAK5101087.1"/>
    </source>
</evidence>
<gene>
    <name evidence="1" type="ORF">MENTE1834_LOCUS42211</name>
</gene>
<reference evidence="1" key="1">
    <citation type="submission" date="2023-11" db="EMBL/GenBank/DDBJ databases">
        <authorList>
            <person name="Poullet M."/>
        </authorList>
    </citation>
    <scope>NUCLEOTIDE SEQUENCE</scope>
    <source>
        <strain evidence="1">E1834</strain>
    </source>
</reference>
<organism evidence="1 2">
    <name type="scientific">Meloidogyne enterolobii</name>
    <name type="common">Root-knot nematode worm</name>
    <name type="synonym">Meloidogyne mayaguensis</name>
    <dbReference type="NCBI Taxonomy" id="390850"/>
    <lineage>
        <taxon>Eukaryota</taxon>
        <taxon>Metazoa</taxon>
        <taxon>Ecdysozoa</taxon>
        <taxon>Nematoda</taxon>
        <taxon>Chromadorea</taxon>
        <taxon>Rhabditida</taxon>
        <taxon>Tylenchina</taxon>
        <taxon>Tylenchomorpha</taxon>
        <taxon>Tylenchoidea</taxon>
        <taxon>Meloidogynidae</taxon>
        <taxon>Meloidogyninae</taxon>
        <taxon>Meloidogyne</taxon>
    </lineage>
</organism>
<protein>
    <submittedName>
        <fullName evidence="1">Uncharacterized protein</fullName>
    </submittedName>
</protein>
<proteinExistence type="predicted"/>
<dbReference type="EMBL" id="CAVMJV010000109">
    <property type="protein sequence ID" value="CAK5101087.1"/>
    <property type="molecule type" value="Genomic_DNA"/>
</dbReference>
<evidence type="ECO:0000313" key="2">
    <source>
        <dbReference type="Proteomes" id="UP001497535"/>
    </source>
</evidence>